<feature type="region of interest" description="Disordered" evidence="1">
    <location>
        <begin position="271"/>
        <end position="311"/>
    </location>
</feature>
<organism evidence="2 3">
    <name type="scientific">Chlamydomonas incerta</name>
    <dbReference type="NCBI Taxonomy" id="51695"/>
    <lineage>
        <taxon>Eukaryota</taxon>
        <taxon>Viridiplantae</taxon>
        <taxon>Chlorophyta</taxon>
        <taxon>core chlorophytes</taxon>
        <taxon>Chlorophyceae</taxon>
        <taxon>CS clade</taxon>
        <taxon>Chlamydomonadales</taxon>
        <taxon>Chlamydomonadaceae</taxon>
        <taxon>Chlamydomonas</taxon>
    </lineage>
</organism>
<protein>
    <submittedName>
        <fullName evidence="2">Uncharacterized protein</fullName>
    </submittedName>
</protein>
<reference evidence="2" key="1">
    <citation type="journal article" date="2020" name="bioRxiv">
        <title>Comparative genomics of Chlamydomonas.</title>
        <authorList>
            <person name="Craig R.J."/>
            <person name="Hasan A.R."/>
            <person name="Ness R.W."/>
            <person name="Keightley P.D."/>
        </authorList>
    </citation>
    <scope>NUCLEOTIDE SEQUENCE</scope>
    <source>
        <strain evidence="2">SAG 7.73</strain>
    </source>
</reference>
<name>A0A835SPR9_CHLIN</name>
<dbReference type="AlphaFoldDB" id="A0A835SPR9"/>
<evidence type="ECO:0000313" key="3">
    <source>
        <dbReference type="Proteomes" id="UP000650467"/>
    </source>
</evidence>
<sequence length="311" mass="29030">MQPAVAASSAGLVRSTRSIGSISAYAGAAGAGRHANVAALARAQPPTTGADSSSVSTSSASGPQQVAGGGEPVGAAGEPEVSGFSQGGGAFGGGSNGIPSGGSGGGTSGAGNAGPSASSGGGGSWGSWALFVQTLVWTGAAVFAAWLIGDSVKGGLQSAGNSVKGGLQSAGNSVQAGLKEGLTDAAEEHGSRVAQGMTLAAGIGAISAVACVVVQWHLQSRGGGGAAGGHGDINAAIISRLLSAPQGYTVAEPEDLGDRLLATAAATGRPLQAPKTATAAATSTTAAGQQQHASAQGAFNGGSGGNGGSGK</sequence>
<dbReference type="EMBL" id="JAEHOC010000026">
    <property type="protein sequence ID" value="KAG2430944.1"/>
    <property type="molecule type" value="Genomic_DNA"/>
</dbReference>
<evidence type="ECO:0000313" key="2">
    <source>
        <dbReference type="EMBL" id="KAG2430944.1"/>
    </source>
</evidence>
<feature type="compositionally biased region" description="Low complexity" evidence="1">
    <location>
        <begin position="272"/>
        <end position="298"/>
    </location>
</feature>
<accession>A0A835SPR9</accession>
<feature type="compositionally biased region" description="Gly residues" evidence="1">
    <location>
        <begin position="85"/>
        <end position="112"/>
    </location>
</feature>
<gene>
    <name evidence="2" type="ORF">HXX76_009913</name>
</gene>
<feature type="compositionally biased region" description="Gly residues" evidence="1">
    <location>
        <begin position="299"/>
        <end position="311"/>
    </location>
</feature>
<dbReference type="OrthoDB" id="558645at2759"/>
<evidence type="ECO:0000256" key="1">
    <source>
        <dbReference type="SAM" id="MobiDB-lite"/>
    </source>
</evidence>
<dbReference type="Proteomes" id="UP000650467">
    <property type="component" value="Unassembled WGS sequence"/>
</dbReference>
<feature type="compositionally biased region" description="Low complexity" evidence="1">
    <location>
        <begin position="52"/>
        <end position="66"/>
    </location>
</feature>
<proteinExistence type="predicted"/>
<keyword evidence="3" id="KW-1185">Reference proteome</keyword>
<feature type="region of interest" description="Disordered" evidence="1">
    <location>
        <begin position="43"/>
        <end position="119"/>
    </location>
</feature>
<comment type="caution">
    <text evidence="2">The sequence shown here is derived from an EMBL/GenBank/DDBJ whole genome shotgun (WGS) entry which is preliminary data.</text>
</comment>
<feature type="compositionally biased region" description="Low complexity" evidence="1">
    <location>
        <begin position="73"/>
        <end position="84"/>
    </location>
</feature>